<sequence length="101" mass="10895">MASHYDSKALNFLQLRTLSKQNVNLGPVVGALPFNLSWQTYPSIDGPLGSYNTSYQIPAHTSINMGSTTLPQRTARFLHSPPGSCGTTPNSTTKIQDSLEG</sequence>
<evidence type="ECO:0000313" key="3">
    <source>
        <dbReference type="Proteomes" id="UP000807159"/>
    </source>
</evidence>
<reference evidence="2" key="1">
    <citation type="journal article" date="2021" name="J. Hered.">
        <title>Genome Assembly of Salicaceae Populus deltoides (Eastern Cottonwood) I-69 Based on Nanopore Sequencing and Hi-C Technologies.</title>
        <authorList>
            <person name="Bai S."/>
            <person name="Wu H."/>
            <person name="Zhang J."/>
            <person name="Pan Z."/>
            <person name="Zhao W."/>
            <person name="Li Z."/>
            <person name="Tong C."/>
        </authorList>
    </citation>
    <scope>NUCLEOTIDE SEQUENCE</scope>
    <source>
        <tissue evidence="2">Leaf</tissue>
    </source>
</reference>
<keyword evidence="3" id="KW-1185">Reference proteome</keyword>
<feature type="region of interest" description="Disordered" evidence="1">
    <location>
        <begin position="79"/>
        <end position="101"/>
    </location>
</feature>
<dbReference type="Proteomes" id="UP000807159">
    <property type="component" value="Chromosome 11"/>
</dbReference>
<accession>A0A8T2XNH5</accession>
<evidence type="ECO:0000256" key="1">
    <source>
        <dbReference type="SAM" id="MobiDB-lite"/>
    </source>
</evidence>
<dbReference type="EMBL" id="JACEGQ020000011">
    <property type="protein sequence ID" value="KAH8494550.1"/>
    <property type="molecule type" value="Genomic_DNA"/>
</dbReference>
<proteinExistence type="predicted"/>
<dbReference type="AlphaFoldDB" id="A0A8T2XNH5"/>
<protein>
    <submittedName>
        <fullName evidence="2">Uncharacterized protein</fullName>
    </submittedName>
</protein>
<evidence type="ECO:0000313" key="2">
    <source>
        <dbReference type="EMBL" id="KAH8494550.1"/>
    </source>
</evidence>
<feature type="compositionally biased region" description="Polar residues" evidence="1">
    <location>
        <begin position="85"/>
        <end position="101"/>
    </location>
</feature>
<name>A0A8T2XNH5_POPDE</name>
<organism evidence="2 3">
    <name type="scientific">Populus deltoides</name>
    <name type="common">Eastern poplar</name>
    <name type="synonym">Eastern cottonwood</name>
    <dbReference type="NCBI Taxonomy" id="3696"/>
    <lineage>
        <taxon>Eukaryota</taxon>
        <taxon>Viridiplantae</taxon>
        <taxon>Streptophyta</taxon>
        <taxon>Embryophyta</taxon>
        <taxon>Tracheophyta</taxon>
        <taxon>Spermatophyta</taxon>
        <taxon>Magnoliopsida</taxon>
        <taxon>eudicotyledons</taxon>
        <taxon>Gunneridae</taxon>
        <taxon>Pentapetalae</taxon>
        <taxon>rosids</taxon>
        <taxon>fabids</taxon>
        <taxon>Malpighiales</taxon>
        <taxon>Salicaceae</taxon>
        <taxon>Saliceae</taxon>
        <taxon>Populus</taxon>
    </lineage>
</organism>
<gene>
    <name evidence="2" type="ORF">H0E87_021086</name>
</gene>
<comment type="caution">
    <text evidence="2">The sequence shown here is derived from an EMBL/GenBank/DDBJ whole genome shotgun (WGS) entry which is preliminary data.</text>
</comment>